<feature type="binding site" evidence="3">
    <location>
        <position position="113"/>
    </location>
    <ligand>
        <name>Zn(2+)</name>
        <dbReference type="ChEBI" id="CHEBI:29105"/>
        <label>1</label>
    </ligand>
</feature>
<organism evidence="6 7">
    <name type="scientific">Robiginitalea myxolifaciens</name>
    <dbReference type="NCBI Taxonomy" id="400055"/>
    <lineage>
        <taxon>Bacteria</taxon>
        <taxon>Pseudomonadati</taxon>
        <taxon>Bacteroidota</taxon>
        <taxon>Flavobacteriia</taxon>
        <taxon>Flavobacteriales</taxon>
        <taxon>Flavobacteriaceae</taxon>
        <taxon>Robiginitalea</taxon>
    </lineage>
</organism>
<protein>
    <submittedName>
        <fullName evidence="6">N-carbamoyl-L-amino-acid hydrolase</fullName>
    </submittedName>
</protein>
<dbReference type="Gene3D" id="3.40.630.10">
    <property type="entry name" value="Zn peptidases"/>
    <property type="match status" value="1"/>
</dbReference>
<dbReference type="STRING" id="400055.SAMN04490243_2259"/>
<dbReference type="NCBIfam" id="TIGR01879">
    <property type="entry name" value="hydantase"/>
    <property type="match status" value="1"/>
</dbReference>
<dbReference type="EMBL" id="FOYQ01000002">
    <property type="protein sequence ID" value="SFR49449.1"/>
    <property type="molecule type" value="Genomic_DNA"/>
</dbReference>
<evidence type="ECO:0000256" key="1">
    <source>
        <dbReference type="ARBA" id="ARBA00006153"/>
    </source>
</evidence>
<dbReference type="Pfam" id="PF01546">
    <property type="entry name" value="Peptidase_M20"/>
    <property type="match status" value="1"/>
</dbReference>
<feature type="binding site" evidence="3">
    <location>
        <position position="400"/>
    </location>
    <ligand>
        <name>Zn(2+)</name>
        <dbReference type="ChEBI" id="CHEBI:29105"/>
        <label>2</label>
    </ligand>
</feature>
<dbReference type="SUPFAM" id="SSF55031">
    <property type="entry name" value="Bacterial exopeptidase dimerisation domain"/>
    <property type="match status" value="1"/>
</dbReference>
<evidence type="ECO:0000256" key="4">
    <source>
        <dbReference type="SAM" id="SignalP"/>
    </source>
</evidence>
<evidence type="ECO:0000259" key="5">
    <source>
        <dbReference type="Pfam" id="PF07687"/>
    </source>
</evidence>
<keyword evidence="3" id="KW-0862">Zinc</keyword>
<evidence type="ECO:0000256" key="3">
    <source>
        <dbReference type="PIRSR" id="PIRSR001235-1"/>
    </source>
</evidence>
<dbReference type="InterPro" id="IPR002933">
    <property type="entry name" value="Peptidase_M20"/>
</dbReference>
<dbReference type="CDD" id="cd03884">
    <property type="entry name" value="M20_bAS"/>
    <property type="match status" value="1"/>
</dbReference>
<keyword evidence="3" id="KW-0479">Metal-binding</keyword>
<feature type="binding site" evidence="3">
    <location>
        <position position="113"/>
    </location>
    <ligand>
        <name>Zn(2+)</name>
        <dbReference type="ChEBI" id="CHEBI:29105"/>
        <label>2</label>
    </ligand>
</feature>
<gene>
    <name evidence="6" type="ORF">SAMN04490243_2259</name>
</gene>
<feature type="binding site" evidence="3">
    <location>
        <position position="207"/>
    </location>
    <ligand>
        <name>Zn(2+)</name>
        <dbReference type="ChEBI" id="CHEBI:29105"/>
        <label>1</label>
    </ligand>
</feature>
<dbReference type="GO" id="GO:0046872">
    <property type="term" value="F:metal ion binding"/>
    <property type="evidence" value="ECO:0007669"/>
    <property type="project" value="UniProtKB-KW"/>
</dbReference>
<keyword evidence="4" id="KW-0732">Signal</keyword>
<feature type="domain" description="Peptidase M20 dimerisation" evidence="5">
    <location>
        <begin position="226"/>
        <end position="322"/>
    </location>
</feature>
<reference evidence="6 7" key="1">
    <citation type="submission" date="2016-10" db="EMBL/GenBank/DDBJ databases">
        <authorList>
            <person name="de Groot N.N."/>
        </authorList>
    </citation>
    <scope>NUCLEOTIDE SEQUENCE [LARGE SCALE GENOMIC DNA]</scope>
    <source>
        <strain evidence="6 7">DSM 21019</strain>
    </source>
</reference>
<dbReference type="InterPro" id="IPR011650">
    <property type="entry name" value="Peptidase_M20_dimer"/>
</dbReference>
<dbReference type="RefSeq" id="WP_092982681.1">
    <property type="nucleotide sequence ID" value="NZ_FOYQ01000002.1"/>
</dbReference>
<dbReference type="GO" id="GO:0016813">
    <property type="term" value="F:hydrolase activity, acting on carbon-nitrogen (but not peptide) bonds, in linear amidines"/>
    <property type="evidence" value="ECO:0007669"/>
    <property type="project" value="InterPro"/>
</dbReference>
<feature type="binding site" evidence="3">
    <location>
        <position position="148"/>
    </location>
    <ligand>
        <name>Zn(2+)</name>
        <dbReference type="ChEBI" id="CHEBI:29105"/>
        <label>2</label>
    </ligand>
</feature>
<dbReference type="SUPFAM" id="SSF53187">
    <property type="entry name" value="Zn-dependent exopeptidases"/>
    <property type="match status" value="1"/>
</dbReference>
<dbReference type="Proteomes" id="UP000199534">
    <property type="component" value="Unassembled WGS sequence"/>
</dbReference>
<dbReference type="InterPro" id="IPR010158">
    <property type="entry name" value="Amidase_Cbmase"/>
</dbReference>
<dbReference type="PANTHER" id="PTHR32494">
    <property type="entry name" value="ALLANTOATE DEIMINASE-RELATED"/>
    <property type="match status" value="1"/>
</dbReference>
<evidence type="ECO:0000313" key="7">
    <source>
        <dbReference type="Proteomes" id="UP000199534"/>
    </source>
</evidence>
<feature type="binding site" evidence="3">
    <location>
        <position position="102"/>
    </location>
    <ligand>
        <name>Zn(2+)</name>
        <dbReference type="ChEBI" id="CHEBI:29105"/>
        <label>1</label>
    </ligand>
</feature>
<feature type="chain" id="PRO_5011722753" evidence="4">
    <location>
        <begin position="19"/>
        <end position="430"/>
    </location>
</feature>
<keyword evidence="7" id="KW-1185">Reference proteome</keyword>
<evidence type="ECO:0000313" key="6">
    <source>
        <dbReference type="EMBL" id="SFR49449.1"/>
    </source>
</evidence>
<accession>A0A1I6H4U4</accession>
<dbReference type="InterPro" id="IPR036264">
    <property type="entry name" value="Bact_exopeptidase_dim_dom"/>
</dbReference>
<keyword evidence="2 6" id="KW-0378">Hydrolase</keyword>
<evidence type="ECO:0000256" key="2">
    <source>
        <dbReference type="ARBA" id="ARBA00022801"/>
    </source>
</evidence>
<proteinExistence type="inferred from homology"/>
<dbReference type="Gene3D" id="3.30.70.360">
    <property type="match status" value="1"/>
</dbReference>
<comment type="cofactor">
    <cofactor evidence="3">
        <name>Zn(2+)</name>
        <dbReference type="ChEBI" id="CHEBI:29105"/>
    </cofactor>
    <text evidence="3">Binds 2 Zn(2+) ions per subunit.</text>
</comment>
<dbReference type="PANTHER" id="PTHR32494:SF5">
    <property type="entry name" value="ALLANTOATE AMIDOHYDROLASE"/>
    <property type="match status" value="1"/>
</dbReference>
<feature type="signal peptide" evidence="4">
    <location>
        <begin position="1"/>
        <end position="18"/>
    </location>
</feature>
<dbReference type="Pfam" id="PF07687">
    <property type="entry name" value="M20_dimer"/>
    <property type="match status" value="1"/>
</dbReference>
<name>A0A1I6H4U4_9FLAO</name>
<comment type="similarity">
    <text evidence="1">Belongs to the peptidase M20 family.</text>
</comment>
<dbReference type="AlphaFoldDB" id="A0A1I6H4U4"/>
<dbReference type="NCBIfam" id="NF006771">
    <property type="entry name" value="PRK09290.1-5"/>
    <property type="match status" value="1"/>
</dbReference>
<dbReference type="OrthoDB" id="9769665at2"/>
<dbReference type="PIRSF" id="PIRSF001235">
    <property type="entry name" value="Amidase_carbamoylase"/>
    <property type="match status" value="1"/>
</dbReference>
<sequence length="430" mass="45994">MKPILTLLAILLALSALCAQQYPEINEQRLQQTLDSLATFGRDNQDRPNRVAFSDGDLQGREYVISLMEAAGLEVRIDAAANIIGTRAGRNPELKPLALGSHIDMVPLGGNFDGCVGSMGAIEVARTLNDRGVLTRHPLEFIIFSNEEGGVMGSRAMAGKLSEDALRVRNSTGYSMAGGIQRLGGDTLTLESAQRPKGAFSGFLELHIEQGAILDRRDLDIGVVTGIVGLNWWDVTFQGMANHAGTTPMNLRKDALLAAARFVQAVNEEALKMEGSQVATVGRIEAQPGAPNVIPGEVKLSLEIRDLSAEVIQSLYRNIQMRAQDISSDSGVQINFEALDTTGIPALTDPDIQQTIEEAAQELGLSTLRMPSGAGHDAQDIAIIAPVGMIFVPSRGGISHSPDEYTSPEDFANGTQVLLNALLDLDSSLE</sequence>